<dbReference type="InterPro" id="IPR004607">
    <property type="entry name" value="GART"/>
</dbReference>
<dbReference type="InterPro" id="IPR002376">
    <property type="entry name" value="Formyl_transf_N"/>
</dbReference>
<accession>A0ABS1TA68</accession>
<keyword evidence="7" id="KW-1185">Reference proteome</keyword>
<dbReference type="InterPro" id="IPR036477">
    <property type="entry name" value="Formyl_transf_N_sf"/>
</dbReference>
<feature type="domain" description="Formyl transferase N-terminal" evidence="5">
    <location>
        <begin position="3"/>
        <end position="182"/>
    </location>
</feature>
<dbReference type="CDD" id="cd08645">
    <property type="entry name" value="FMT_core_GART"/>
    <property type="match status" value="1"/>
</dbReference>
<dbReference type="Proteomes" id="UP000632377">
    <property type="component" value="Unassembled WGS sequence"/>
</dbReference>
<feature type="site" description="Raises pKa of active site His" evidence="4">
    <location>
        <position position="145"/>
    </location>
</feature>
<feature type="binding site" evidence="4">
    <location>
        <position position="102"/>
    </location>
    <ligand>
        <name>(6R)-10-formyltetrahydrofolate</name>
        <dbReference type="ChEBI" id="CHEBI:195366"/>
    </ligand>
</feature>
<comment type="caution">
    <text evidence="4">Lacks conserved residue(s) required for the propagation of feature annotation.</text>
</comment>
<dbReference type="EC" id="2.1.2.2" evidence="4"/>
<comment type="catalytic activity">
    <reaction evidence="4">
        <text>N(1)-(5-phospho-beta-D-ribosyl)glycinamide + (6R)-10-formyltetrahydrofolate = N(2)-formyl-N(1)-(5-phospho-beta-D-ribosyl)glycinamide + (6S)-5,6,7,8-tetrahydrofolate + H(+)</text>
        <dbReference type="Rhea" id="RHEA:15053"/>
        <dbReference type="ChEBI" id="CHEBI:15378"/>
        <dbReference type="ChEBI" id="CHEBI:57453"/>
        <dbReference type="ChEBI" id="CHEBI:143788"/>
        <dbReference type="ChEBI" id="CHEBI:147286"/>
        <dbReference type="ChEBI" id="CHEBI:195366"/>
        <dbReference type="EC" id="2.1.2.2"/>
    </reaction>
</comment>
<feature type="active site" description="Proton donor" evidence="4">
    <location>
        <position position="104"/>
    </location>
</feature>
<dbReference type="SUPFAM" id="SSF53328">
    <property type="entry name" value="Formyltransferase"/>
    <property type="match status" value="1"/>
</dbReference>
<feature type="binding site" evidence="4">
    <location>
        <begin position="12"/>
        <end position="14"/>
    </location>
    <ligand>
        <name>N(1)-(5-phospho-beta-D-ribosyl)glycinamide</name>
        <dbReference type="ChEBI" id="CHEBI:143788"/>
    </ligand>
</feature>
<dbReference type="Gene3D" id="3.40.50.170">
    <property type="entry name" value="Formyl transferase, N-terminal domain"/>
    <property type="match status" value="1"/>
</dbReference>
<proteinExistence type="inferred from homology"/>
<dbReference type="NCBIfam" id="TIGR00639">
    <property type="entry name" value="PurN"/>
    <property type="match status" value="1"/>
</dbReference>
<dbReference type="RefSeq" id="WP_202748917.1">
    <property type="nucleotide sequence ID" value="NZ_JAESWC010000004.1"/>
</dbReference>
<comment type="similarity">
    <text evidence="4">Belongs to the GART family.</text>
</comment>
<sequence>MLKIAVLISGNGSNLQAILDSIDSGILKCSVEMVISDRKEAYGLERAKQRNIKTYIVNRSEKNISREILELTLGKVQLIVLAGFLSILKGEIIEKFRNRIINIHPSLIPAFCGKGMYGVKVHEAAVSYGVKYSGCTVHFVDEGTDSGAIICQKTVPVYNEDTAETLQKRVLVEEHKLLPKAINYFAEDKIRSEGRKVFVIEE</sequence>
<evidence type="ECO:0000313" key="6">
    <source>
        <dbReference type="EMBL" id="MBL4936220.1"/>
    </source>
</evidence>
<reference evidence="6 7" key="1">
    <citation type="submission" date="2021-01" db="EMBL/GenBank/DDBJ databases">
        <title>Genome public.</title>
        <authorList>
            <person name="Liu C."/>
            <person name="Sun Q."/>
        </authorList>
    </citation>
    <scope>NUCLEOTIDE SEQUENCE [LARGE SCALE GENOMIC DNA]</scope>
    <source>
        <strain evidence="6 7">YIM B02515</strain>
    </source>
</reference>
<dbReference type="Pfam" id="PF00551">
    <property type="entry name" value="Formyl_trans_N"/>
    <property type="match status" value="1"/>
</dbReference>
<comment type="function">
    <text evidence="4">Catalyzes the transfer of a formyl group from 10-formyltetrahydrofolate to 5-phospho-ribosyl-glycinamide (GAR), producing 5-phospho-ribosyl-N-formylglycinamide (FGAR) and tetrahydrofolate.</text>
</comment>
<name>A0ABS1TA68_9CLOT</name>
<evidence type="ECO:0000256" key="1">
    <source>
        <dbReference type="ARBA" id="ARBA00005054"/>
    </source>
</evidence>
<protein>
    <recommendedName>
        <fullName evidence="4">Phosphoribosylglycinamide formyltransferase</fullName>
        <ecNumber evidence="4">2.1.2.2</ecNumber>
    </recommendedName>
    <alternativeName>
        <fullName evidence="4">5'-phosphoribosylglycinamide transformylase</fullName>
    </alternativeName>
    <alternativeName>
        <fullName evidence="4">GAR transformylase</fullName>
        <shortName evidence="4">GART</shortName>
    </alternativeName>
</protein>
<organism evidence="6 7">
    <name type="scientific">Clostridium rhizosphaerae</name>
    <dbReference type="NCBI Taxonomy" id="2803861"/>
    <lineage>
        <taxon>Bacteria</taxon>
        <taxon>Bacillati</taxon>
        <taxon>Bacillota</taxon>
        <taxon>Clostridia</taxon>
        <taxon>Eubacteriales</taxon>
        <taxon>Clostridiaceae</taxon>
        <taxon>Clostridium</taxon>
    </lineage>
</organism>
<evidence type="ECO:0000256" key="2">
    <source>
        <dbReference type="ARBA" id="ARBA00022679"/>
    </source>
</evidence>
<evidence type="ECO:0000256" key="4">
    <source>
        <dbReference type="HAMAP-Rule" id="MF_01930"/>
    </source>
</evidence>
<dbReference type="EMBL" id="JAESWC010000004">
    <property type="protein sequence ID" value="MBL4936220.1"/>
    <property type="molecule type" value="Genomic_DNA"/>
</dbReference>
<evidence type="ECO:0000313" key="7">
    <source>
        <dbReference type="Proteomes" id="UP000632377"/>
    </source>
</evidence>
<evidence type="ECO:0000259" key="5">
    <source>
        <dbReference type="Pfam" id="PF00551"/>
    </source>
</evidence>
<keyword evidence="3 4" id="KW-0658">Purine biosynthesis</keyword>
<keyword evidence="2 4" id="KW-0808">Transferase</keyword>
<evidence type="ECO:0000256" key="3">
    <source>
        <dbReference type="ARBA" id="ARBA00022755"/>
    </source>
</evidence>
<dbReference type="PANTHER" id="PTHR43369">
    <property type="entry name" value="PHOSPHORIBOSYLGLYCINAMIDE FORMYLTRANSFERASE"/>
    <property type="match status" value="1"/>
</dbReference>
<dbReference type="GO" id="GO:0004644">
    <property type="term" value="F:phosphoribosylglycinamide formyltransferase activity"/>
    <property type="evidence" value="ECO:0007669"/>
    <property type="project" value="UniProtKB-EC"/>
</dbReference>
<dbReference type="HAMAP" id="MF_01930">
    <property type="entry name" value="PurN"/>
    <property type="match status" value="1"/>
</dbReference>
<comment type="pathway">
    <text evidence="1 4">Purine metabolism; IMP biosynthesis via de novo pathway; N(2)-formyl-N(1)-(5-phospho-D-ribosyl)glycinamide from N(1)-(5-phospho-D-ribosyl)glycinamide (10-formyl THF route): step 1/1.</text>
</comment>
<feature type="binding site" evidence="4">
    <location>
        <position position="59"/>
    </location>
    <ligand>
        <name>(6R)-10-formyltetrahydrofolate</name>
        <dbReference type="ChEBI" id="CHEBI:195366"/>
    </ligand>
</feature>
<comment type="caution">
    <text evidence="6">The sequence shown here is derived from an EMBL/GenBank/DDBJ whole genome shotgun (WGS) entry which is preliminary data.</text>
</comment>
<dbReference type="PANTHER" id="PTHR43369:SF2">
    <property type="entry name" value="PHOSPHORIBOSYLGLYCINAMIDE FORMYLTRANSFERASE"/>
    <property type="match status" value="1"/>
</dbReference>
<gene>
    <name evidence="4" type="primary">purN</name>
    <name evidence="6" type="ORF">JK636_10660</name>
</gene>